<evidence type="ECO:0000313" key="7">
    <source>
        <dbReference type="Proteomes" id="UP000193228"/>
    </source>
</evidence>
<dbReference type="PANTHER" id="PTHR30381">
    <property type="entry name" value="FLAGELLAR P-RING PERIPLASMIC PROTEIN FLGI"/>
    <property type="match status" value="1"/>
</dbReference>
<evidence type="ECO:0000256" key="2">
    <source>
        <dbReference type="ARBA" id="ARBA00004117"/>
    </source>
</evidence>
<comment type="subcellular location">
    <subcellularLocation>
        <location evidence="2 5">Bacterial flagellum basal body</location>
    </subcellularLocation>
</comment>
<comment type="subunit">
    <text evidence="5">The basal body constitutes a major portion of the flagellar organelle and consists of four rings (L,P,S, and M) mounted on a central rod.</text>
</comment>
<dbReference type="GO" id="GO:0009428">
    <property type="term" value="C:bacterial-type flagellum basal body, distal rod, P ring"/>
    <property type="evidence" value="ECO:0007669"/>
    <property type="project" value="InterPro"/>
</dbReference>
<dbReference type="Proteomes" id="UP000193228">
    <property type="component" value="Unassembled WGS sequence"/>
</dbReference>
<evidence type="ECO:0000256" key="1">
    <source>
        <dbReference type="ARBA" id="ARBA00002591"/>
    </source>
</evidence>
<dbReference type="InterPro" id="IPR001782">
    <property type="entry name" value="Flag_FlgI"/>
</dbReference>
<evidence type="ECO:0000256" key="3">
    <source>
        <dbReference type="ARBA" id="ARBA00022729"/>
    </source>
</evidence>
<comment type="function">
    <text evidence="1 5">Assembles around the rod to form the L-ring and probably protects the motor/basal body from shearing forces during rotation.</text>
</comment>
<protein>
    <recommendedName>
        <fullName evidence="5">Flagellar P-ring protein</fullName>
    </recommendedName>
    <alternativeName>
        <fullName evidence="5">Basal body P-ring protein</fullName>
    </alternativeName>
</protein>
<comment type="similarity">
    <text evidence="5">Belongs to the FlgI family.</text>
</comment>
<dbReference type="PANTHER" id="PTHR30381:SF0">
    <property type="entry name" value="FLAGELLAR P-RING PROTEIN"/>
    <property type="match status" value="1"/>
</dbReference>
<dbReference type="Pfam" id="PF02119">
    <property type="entry name" value="FlgI"/>
    <property type="match status" value="1"/>
</dbReference>
<dbReference type="EMBL" id="FXAT01000003">
    <property type="protein sequence ID" value="SMG38585.1"/>
    <property type="molecule type" value="Genomic_DNA"/>
</dbReference>
<gene>
    <name evidence="5" type="primary">flgI</name>
    <name evidence="6" type="ORF">SAMN06265784_103592</name>
</gene>
<accession>A0A1X7KBL7</accession>
<dbReference type="GO" id="GO:0071973">
    <property type="term" value="P:bacterial-type flagellum-dependent cell motility"/>
    <property type="evidence" value="ECO:0007669"/>
    <property type="project" value="InterPro"/>
</dbReference>
<evidence type="ECO:0000313" key="6">
    <source>
        <dbReference type="EMBL" id="SMG38585.1"/>
    </source>
</evidence>
<dbReference type="HAMAP" id="MF_00416">
    <property type="entry name" value="FlgI"/>
    <property type="match status" value="1"/>
</dbReference>
<organism evidence="6 7">
    <name type="scientific">Paraburkholderia susongensis</name>
    <dbReference type="NCBI Taxonomy" id="1515439"/>
    <lineage>
        <taxon>Bacteria</taxon>
        <taxon>Pseudomonadati</taxon>
        <taxon>Pseudomonadota</taxon>
        <taxon>Betaproteobacteria</taxon>
        <taxon>Burkholderiales</taxon>
        <taxon>Burkholderiaceae</taxon>
        <taxon>Paraburkholderia</taxon>
    </lineage>
</organism>
<keyword evidence="7" id="KW-1185">Reference proteome</keyword>
<sequence>MRTIFTVRARFMRRPSCPALLLRPLRFLSPLRFFSPLSLARAGRALAFFALACAALPAVTPAHAERLKDLAQIQGVRDNPLIGYGLVVGLDGTGDQTTQTPFTTQTLANMLANLGISINNQAAGSTNSQSSLSNIQLKNVAAVMVTAVLPPFARPGEAIDVTVSSLGNAKSLRGGTLLLTPLKGADGQVYALGQGNLAVGGAGASANGSKVQVNQLAAGRIAAGAIVERAVPTAVSQSGMMQLDLNDMDYDTTQRVVAAIDNAFGSGTAIALDGRTIQLRAPNDPQQQVSFMAQLQNLEVRPAPAAAKVILNARTGSIVMNQMVTLQNCAVAHGNLSVVINTQPVVSQPGAFSNGRTVVAQQSQIQMKQDNGSLKMVNAGANLAEVVKALNALGATPADLMSILQAMKAAGALRADLEII</sequence>
<evidence type="ECO:0000256" key="5">
    <source>
        <dbReference type="HAMAP-Rule" id="MF_00416"/>
    </source>
</evidence>
<keyword evidence="6" id="KW-0969">Cilium</keyword>
<dbReference type="NCBIfam" id="NF003676">
    <property type="entry name" value="PRK05303.1"/>
    <property type="match status" value="1"/>
</dbReference>
<keyword evidence="4 5" id="KW-0975">Bacterial flagellum</keyword>
<dbReference type="PRINTS" id="PR01010">
    <property type="entry name" value="FLGPRINGFLGI"/>
</dbReference>
<dbReference type="GO" id="GO:0005198">
    <property type="term" value="F:structural molecule activity"/>
    <property type="evidence" value="ECO:0007669"/>
    <property type="project" value="InterPro"/>
</dbReference>
<proteinExistence type="inferred from homology"/>
<dbReference type="STRING" id="1515439.SAMN06265784_103592"/>
<keyword evidence="6" id="KW-0966">Cell projection</keyword>
<keyword evidence="6" id="KW-0282">Flagellum</keyword>
<dbReference type="AlphaFoldDB" id="A0A1X7KBL7"/>
<dbReference type="GO" id="GO:0030288">
    <property type="term" value="C:outer membrane-bounded periplasmic space"/>
    <property type="evidence" value="ECO:0007669"/>
    <property type="project" value="InterPro"/>
</dbReference>
<evidence type="ECO:0000256" key="4">
    <source>
        <dbReference type="ARBA" id="ARBA00023143"/>
    </source>
</evidence>
<name>A0A1X7KBL7_9BURK</name>
<reference evidence="7" key="1">
    <citation type="submission" date="2017-04" db="EMBL/GenBank/DDBJ databases">
        <authorList>
            <person name="Varghese N."/>
            <person name="Submissions S."/>
        </authorList>
    </citation>
    <scope>NUCLEOTIDE SEQUENCE [LARGE SCALE GENOMIC DNA]</scope>
    <source>
        <strain evidence="7">LMG 29540</strain>
    </source>
</reference>
<keyword evidence="3" id="KW-0732">Signal</keyword>